<dbReference type="Gene3D" id="2.40.50.100">
    <property type="match status" value="1"/>
</dbReference>
<sequence length="125" mass="14056">MNERIEIKVPFMGEKVSICKLVKWHRPAGTHIEPGDLVVTLETKKVVAELEAEDSGTLIHQIREGDEVTIGQTLGWVETDTASGESEMLSIELGSEEVARLDAMRGNLSRELFLREIVREKLAWK</sequence>
<reference evidence="4" key="1">
    <citation type="submission" date="2021-01" db="EMBL/GenBank/DDBJ databases">
        <title>Modified the classification status of verrucomicrobia.</title>
        <authorList>
            <person name="Feng X."/>
        </authorList>
    </citation>
    <scope>NUCLEOTIDE SEQUENCE</scope>
    <source>
        <strain evidence="4">KCTC 12986</strain>
    </source>
</reference>
<dbReference type="PROSITE" id="PS00189">
    <property type="entry name" value="LIPOYL"/>
    <property type="match status" value="1"/>
</dbReference>
<dbReference type="PROSITE" id="PS50968">
    <property type="entry name" value="BIOTINYL_LIPOYL"/>
    <property type="match status" value="1"/>
</dbReference>
<dbReference type="Pfam" id="PF00364">
    <property type="entry name" value="Biotin_lipoyl"/>
    <property type="match status" value="1"/>
</dbReference>
<dbReference type="CDD" id="cd06849">
    <property type="entry name" value="lipoyl_domain"/>
    <property type="match status" value="1"/>
</dbReference>
<name>A0A934VLT7_9BACT</name>
<evidence type="ECO:0000256" key="2">
    <source>
        <dbReference type="ARBA" id="ARBA00022823"/>
    </source>
</evidence>
<dbReference type="InterPro" id="IPR000089">
    <property type="entry name" value="Biotin_lipoyl"/>
</dbReference>
<protein>
    <recommendedName>
        <fullName evidence="3">Lipoyl-binding domain-containing protein</fullName>
    </recommendedName>
</protein>
<dbReference type="EMBL" id="JAENIO010000010">
    <property type="protein sequence ID" value="MBK1833582.1"/>
    <property type="molecule type" value="Genomic_DNA"/>
</dbReference>
<accession>A0A934VLT7</accession>
<dbReference type="InterPro" id="IPR003016">
    <property type="entry name" value="2-oxoA_DH_lipoyl-BS"/>
</dbReference>
<proteinExistence type="predicted"/>
<dbReference type="SUPFAM" id="SSF51230">
    <property type="entry name" value="Single hybrid motif"/>
    <property type="match status" value="1"/>
</dbReference>
<keyword evidence="5" id="KW-1185">Reference proteome</keyword>
<evidence type="ECO:0000256" key="1">
    <source>
        <dbReference type="ARBA" id="ARBA00001938"/>
    </source>
</evidence>
<evidence type="ECO:0000313" key="5">
    <source>
        <dbReference type="Proteomes" id="UP000604083"/>
    </source>
</evidence>
<dbReference type="InterPro" id="IPR011053">
    <property type="entry name" value="Single_hybrid_motif"/>
</dbReference>
<comment type="caution">
    <text evidence="4">The sequence shown here is derived from an EMBL/GenBank/DDBJ whole genome shotgun (WGS) entry which is preliminary data.</text>
</comment>
<comment type="cofactor">
    <cofactor evidence="1">
        <name>(R)-lipoate</name>
        <dbReference type="ChEBI" id="CHEBI:83088"/>
    </cofactor>
</comment>
<dbReference type="AlphaFoldDB" id="A0A934VLT7"/>
<gene>
    <name evidence="4" type="ORF">JIN78_05860</name>
</gene>
<organism evidence="4 5">
    <name type="scientific">Roseibacillus ishigakijimensis</name>
    <dbReference type="NCBI Taxonomy" id="454146"/>
    <lineage>
        <taxon>Bacteria</taxon>
        <taxon>Pseudomonadati</taxon>
        <taxon>Verrucomicrobiota</taxon>
        <taxon>Verrucomicrobiia</taxon>
        <taxon>Verrucomicrobiales</taxon>
        <taxon>Verrucomicrobiaceae</taxon>
        <taxon>Roseibacillus</taxon>
    </lineage>
</organism>
<keyword evidence="2" id="KW-0450">Lipoyl</keyword>
<evidence type="ECO:0000259" key="3">
    <source>
        <dbReference type="PROSITE" id="PS50968"/>
    </source>
</evidence>
<evidence type="ECO:0000313" key="4">
    <source>
        <dbReference type="EMBL" id="MBK1833582.1"/>
    </source>
</evidence>
<dbReference type="Proteomes" id="UP000604083">
    <property type="component" value="Unassembled WGS sequence"/>
</dbReference>
<dbReference type="RefSeq" id="WP_200391017.1">
    <property type="nucleotide sequence ID" value="NZ_JAENIO010000010.1"/>
</dbReference>
<feature type="domain" description="Lipoyl-binding" evidence="3">
    <location>
        <begin position="4"/>
        <end position="78"/>
    </location>
</feature>